<keyword evidence="2 5" id="KW-0547">Nucleotide-binding</keyword>
<dbReference type="STRING" id="1229664.N4UN71"/>
<dbReference type="SMART" id="SM00220">
    <property type="entry name" value="S_TKc"/>
    <property type="match status" value="1"/>
</dbReference>
<dbReference type="InterPro" id="IPR011009">
    <property type="entry name" value="Kinase-like_dom_sf"/>
</dbReference>
<sequence>MATIKIKRGGRFGGQKISRSTIVDSTSLTDLLIAIEAYGVTILPVSHQLGLEIVGQGLSGHIHQATADVETMLVFKRGVPNRREFDDDQEQDWYHLITQIAVLQHKDICKSQRIINLLGITFSIDLIGSVEMAWPLLITRKATLGHLGANLSNTTNPISTENRRKFFTEVAEAVLTLHHYGVAHGDIKPENFVVNQQGEEETCQLIDFGSCVIKEQKRYPTSSPPWNPPELGRTATPPLADFEFTSQADLFSLALVLIHILVPSEPLRSSKAFFLRTYATDQEWEQTCLDLDQAQQQGSSSSLDFRLVQAIQNANVSHEEKTVLCNITNSAILPPNGSRWMPWQEIFHLKNDMSSELKSVLEGKPSNTVELPRLIFDSPSDVHEKHKIFELKGLLGELDDTDFAVRQTVLRAVERKARSSGCHECRKEYSFQVAICYEIGFGAPPVASREHDYLEASGQTQSDLSNTIKNISKEYKGTNYVPKEVLEQLFLPVVQSSNRPIEYQRRQRLPTAKKALETEIDARTRILGPRDRCLARLMEELAQVVLTQGAWTEAADYQQKAINALESYGTTHPSFLSAKLKLADIWFQQGLYRQAEREQRNCISQLKPVVGDRHPDVVAASMSLAKTMSHQGAHDEAESIAQEVFSSRSSTLSPSHPLTINAELNMVGILAHGGRTRRITEVMSAVEKKLYNVLQTDTMRKAEFGMAQAIVYREIWQLDLALEKVKAVHTCLTRQHIDEKDNLRLSVYRLEATIHHANQQWEQEETLLRKVIDFSEANVGKVAHASQYLLANNLILQGRLPEALGIVGFLKPDIELPMTTDPDAYYSYYIKLATILELQGKYDDAQTQLTTLLERCKEELGDAHGLTIDAGISLGCFLAERHLFRKAQLCFEGLLKTTAYLPGNQRIEIARHLVTTYRQLGELVKAIDTCLKALEQASEAQVDESSRVLQLQNILASIYIDLEEWGKAEEILESIKGKHCNAQLSSSIKTHLHILRIIQGRRQEALDLAIEARRLQSECLGVATSERLIVENSVIRCQVDLLGLTDEVELQIQDLMRQRQETHFLNHPLHIALMSDIAYAYSSYGRMREAQDLLDKIDALGGLSESDKPVSYATSLAKRATIYVRLRRMAEAEECERKALSVRQKIFPEGHSLITTTMQNLATTLVGLQKYEEAEALLQDVITVYENHVQRTTDPSGLRRATLRLAWTKKNLAGLLFMQAKAAESLDLFNQALEISLAVEAEASVIHELRSSIACVNEVLVTLEGRKED</sequence>
<evidence type="ECO:0000256" key="4">
    <source>
        <dbReference type="ARBA" id="ARBA00022840"/>
    </source>
</evidence>
<dbReference type="Proteomes" id="UP000016928">
    <property type="component" value="Unassembled WGS sequence"/>
</dbReference>
<evidence type="ECO:0000256" key="3">
    <source>
        <dbReference type="ARBA" id="ARBA00022803"/>
    </source>
</evidence>
<evidence type="ECO:0000256" key="2">
    <source>
        <dbReference type="ARBA" id="ARBA00022741"/>
    </source>
</evidence>
<keyword evidence="4 5" id="KW-0067">ATP-binding</keyword>
<dbReference type="AlphaFoldDB" id="N4UN71"/>
<dbReference type="PROSITE" id="PS00107">
    <property type="entry name" value="PROTEIN_KINASE_ATP"/>
    <property type="match status" value="1"/>
</dbReference>
<reference evidence="8" key="2">
    <citation type="journal article" date="2014" name="PLoS ONE">
        <title>Genome and Transcriptome Analysis of the Fungal Pathogen Fusarium oxysporum f. sp. cubense Causing Banana Vascular Wilt Disease.</title>
        <authorList>
            <person name="Guo L."/>
            <person name="Han L."/>
            <person name="Yang L."/>
            <person name="Zeng H."/>
            <person name="Fan D."/>
            <person name="Zhu Y."/>
            <person name="Feng Y."/>
            <person name="Wang G."/>
            <person name="Peng C."/>
            <person name="Jiang X."/>
            <person name="Zhou D."/>
            <person name="Ni P."/>
            <person name="Liang C."/>
            <person name="Liu L."/>
            <person name="Wang J."/>
            <person name="Mao C."/>
            <person name="Fang X."/>
            <person name="Peng M."/>
            <person name="Huang J."/>
        </authorList>
    </citation>
    <scope>NUCLEOTIDE SEQUENCE [LARGE SCALE GENOMIC DNA]</scope>
    <source>
        <strain evidence="8">race 1</strain>
    </source>
</reference>
<proteinExistence type="predicted"/>
<dbReference type="SMART" id="SM00028">
    <property type="entry name" value="TPR"/>
    <property type="match status" value="7"/>
</dbReference>
<dbReference type="InterPro" id="IPR000719">
    <property type="entry name" value="Prot_kinase_dom"/>
</dbReference>
<dbReference type="InterPro" id="IPR008271">
    <property type="entry name" value="Ser/Thr_kinase_AS"/>
</dbReference>
<dbReference type="SUPFAM" id="SSF48452">
    <property type="entry name" value="TPR-like"/>
    <property type="match status" value="3"/>
</dbReference>
<dbReference type="PROSITE" id="PS50011">
    <property type="entry name" value="PROTEIN_KINASE_DOM"/>
    <property type="match status" value="1"/>
</dbReference>
<dbReference type="GO" id="GO:0005524">
    <property type="term" value="F:ATP binding"/>
    <property type="evidence" value="ECO:0007669"/>
    <property type="project" value="UniProtKB-UniRule"/>
</dbReference>
<feature type="domain" description="Protein kinase" evidence="6">
    <location>
        <begin position="48"/>
        <end position="389"/>
    </location>
</feature>
<dbReference type="Gene3D" id="1.25.40.10">
    <property type="entry name" value="Tetratricopeptide repeat domain"/>
    <property type="match status" value="4"/>
</dbReference>
<dbReference type="InterPro" id="IPR019734">
    <property type="entry name" value="TPR_rpt"/>
</dbReference>
<dbReference type="OMA" id="LEGICWD"/>
<keyword evidence="1" id="KW-0677">Repeat</keyword>
<reference evidence="8" key="1">
    <citation type="submission" date="2012-09" db="EMBL/GenBank/DDBJ databases">
        <title>Genome sequencing and comparative transcriptomics of race 1 and race 4 of banana pathogen: Fusarium oxysporum f. sp. cubense.</title>
        <authorList>
            <person name="Fang X."/>
            <person name="Huang J."/>
        </authorList>
    </citation>
    <scope>NUCLEOTIDE SEQUENCE [LARGE SCALE GENOMIC DNA]</scope>
    <source>
        <strain evidence="8">race 1</strain>
    </source>
</reference>
<dbReference type="VEuPathDB" id="FungiDB:FOC1_g10012183"/>
<evidence type="ECO:0000313" key="8">
    <source>
        <dbReference type="Proteomes" id="UP000016928"/>
    </source>
</evidence>
<gene>
    <name evidence="7" type="ORF">FOC1_g10012183</name>
</gene>
<evidence type="ECO:0000259" key="6">
    <source>
        <dbReference type="PROSITE" id="PS50011"/>
    </source>
</evidence>
<organism evidence="7 8">
    <name type="scientific">Fusarium oxysporum f. sp. cubense (strain race 1)</name>
    <name type="common">Panama disease fungus</name>
    <dbReference type="NCBI Taxonomy" id="1229664"/>
    <lineage>
        <taxon>Eukaryota</taxon>
        <taxon>Fungi</taxon>
        <taxon>Dikarya</taxon>
        <taxon>Ascomycota</taxon>
        <taxon>Pezizomycotina</taxon>
        <taxon>Sordariomycetes</taxon>
        <taxon>Hypocreomycetidae</taxon>
        <taxon>Hypocreales</taxon>
        <taxon>Nectriaceae</taxon>
        <taxon>Fusarium</taxon>
        <taxon>Fusarium oxysporum species complex</taxon>
    </lineage>
</organism>
<dbReference type="PANTHER" id="PTHR45641:SF19">
    <property type="entry name" value="NEPHROCYSTIN-3"/>
    <property type="match status" value="1"/>
</dbReference>
<evidence type="ECO:0000256" key="1">
    <source>
        <dbReference type="ARBA" id="ARBA00022737"/>
    </source>
</evidence>
<dbReference type="InterPro" id="IPR011990">
    <property type="entry name" value="TPR-like_helical_dom_sf"/>
</dbReference>
<dbReference type="OrthoDB" id="5986190at2759"/>
<dbReference type="HOGENOM" id="CLU_264094_0_0_1"/>
<dbReference type="Pfam" id="PF00069">
    <property type="entry name" value="Pkinase"/>
    <property type="match status" value="1"/>
</dbReference>
<dbReference type="InterPro" id="IPR017441">
    <property type="entry name" value="Protein_kinase_ATP_BS"/>
</dbReference>
<dbReference type="GO" id="GO:0004672">
    <property type="term" value="F:protein kinase activity"/>
    <property type="evidence" value="ECO:0007669"/>
    <property type="project" value="InterPro"/>
</dbReference>
<keyword evidence="3" id="KW-0802">TPR repeat</keyword>
<feature type="binding site" evidence="5">
    <location>
        <position position="76"/>
    </location>
    <ligand>
        <name>ATP</name>
        <dbReference type="ChEBI" id="CHEBI:30616"/>
    </ligand>
</feature>
<dbReference type="Pfam" id="PF13424">
    <property type="entry name" value="TPR_12"/>
    <property type="match status" value="1"/>
</dbReference>
<dbReference type="SUPFAM" id="SSF56112">
    <property type="entry name" value="Protein kinase-like (PK-like)"/>
    <property type="match status" value="1"/>
</dbReference>
<dbReference type="PANTHER" id="PTHR45641">
    <property type="entry name" value="TETRATRICOPEPTIDE REPEAT PROTEIN (AFU_ORTHOLOGUE AFUA_6G03870)"/>
    <property type="match status" value="1"/>
</dbReference>
<name>N4UN71_FUSC1</name>
<dbReference type="Gene3D" id="1.10.510.10">
    <property type="entry name" value="Transferase(Phosphotransferase) domain 1"/>
    <property type="match status" value="1"/>
</dbReference>
<dbReference type="EMBL" id="KB730192">
    <property type="protein sequence ID" value="ENH70276.1"/>
    <property type="molecule type" value="Genomic_DNA"/>
</dbReference>
<dbReference type="PROSITE" id="PS00108">
    <property type="entry name" value="PROTEIN_KINASE_ST"/>
    <property type="match status" value="1"/>
</dbReference>
<evidence type="ECO:0000313" key="7">
    <source>
        <dbReference type="EMBL" id="ENH70276.1"/>
    </source>
</evidence>
<accession>N4UN71</accession>
<protein>
    <submittedName>
        <fullName evidence="7">Kinesin light chain</fullName>
    </submittedName>
</protein>
<dbReference type="Pfam" id="PF13374">
    <property type="entry name" value="TPR_10"/>
    <property type="match status" value="1"/>
</dbReference>
<evidence type="ECO:0000256" key="5">
    <source>
        <dbReference type="PROSITE-ProRule" id="PRU10141"/>
    </source>
</evidence>